<organism evidence="8 9">
    <name type="scientific">Mucilaginibacter lappiensis</name>
    <dbReference type="NCBI Taxonomy" id="354630"/>
    <lineage>
        <taxon>Bacteria</taxon>
        <taxon>Pseudomonadati</taxon>
        <taxon>Bacteroidota</taxon>
        <taxon>Sphingobacteriia</taxon>
        <taxon>Sphingobacteriales</taxon>
        <taxon>Sphingobacteriaceae</taxon>
        <taxon>Mucilaginibacter</taxon>
    </lineage>
</organism>
<sequence length="503" mass="54886">MRKYIIAASVILLTITSCKKDFLNLTPISNISATNFYKTESDFTQANIGVYAALQGVYGNTALPGYGAWIMGEMRSDNTVFIFNTKDGGQLGRADVDEFIDNTSQIATQSKYTSDYVIIGRANQVLKSLESVTFSDSSKNIFKGESLFLRALAYFDLVQYFGDVPLQLTPVTTYAETQTPRTAKATVYNQILADATTAAALLPAKSVQQAGRATSGAANMLLANVYMVTKDWAKAETLLKSIVSSGGYSLVSDYAQVFSPANKNNSESIFEVQYSDNASAGVYSVFAYLFLPTLADPGVIPGFPSSATNGSSGGWNTPTPDLIAAYETGDKRKEATIATVTVSNTTYPYLKKYVHGAAVFPITNDNWPVYRYSEVLLFLAEALNEQGKTGEAIPYITQVRARAGLTPITVTDQASVRLAIEHERQVEFAGENKRWLDLVRTDRAITVMNAQGVKVKANPAAYYYPQGIVPSPVSYNVQAFRLIFPIPNREISLNPKLTQNPGY</sequence>
<dbReference type="Proteomes" id="UP000548326">
    <property type="component" value="Unassembled WGS sequence"/>
</dbReference>
<dbReference type="AlphaFoldDB" id="A0A841JIY6"/>
<evidence type="ECO:0000313" key="8">
    <source>
        <dbReference type="EMBL" id="MBB6131129.1"/>
    </source>
</evidence>
<evidence type="ECO:0000313" key="9">
    <source>
        <dbReference type="Proteomes" id="UP000548326"/>
    </source>
</evidence>
<dbReference type="InterPro" id="IPR011990">
    <property type="entry name" value="TPR-like_helical_dom_sf"/>
</dbReference>
<dbReference type="InterPro" id="IPR033985">
    <property type="entry name" value="SusD-like_N"/>
</dbReference>
<evidence type="ECO:0000256" key="1">
    <source>
        <dbReference type="ARBA" id="ARBA00004442"/>
    </source>
</evidence>
<comment type="similarity">
    <text evidence="2">Belongs to the SusD family.</text>
</comment>
<dbReference type="InterPro" id="IPR012944">
    <property type="entry name" value="SusD_RagB_dom"/>
</dbReference>
<evidence type="ECO:0000256" key="4">
    <source>
        <dbReference type="ARBA" id="ARBA00023136"/>
    </source>
</evidence>
<dbReference type="SUPFAM" id="SSF48452">
    <property type="entry name" value="TPR-like"/>
    <property type="match status" value="1"/>
</dbReference>
<evidence type="ECO:0000256" key="3">
    <source>
        <dbReference type="ARBA" id="ARBA00022729"/>
    </source>
</evidence>
<evidence type="ECO:0000256" key="2">
    <source>
        <dbReference type="ARBA" id="ARBA00006275"/>
    </source>
</evidence>
<accession>A0A841JIY6</accession>
<evidence type="ECO:0000256" key="5">
    <source>
        <dbReference type="ARBA" id="ARBA00023237"/>
    </source>
</evidence>
<dbReference type="Pfam" id="PF14322">
    <property type="entry name" value="SusD-like_3"/>
    <property type="match status" value="1"/>
</dbReference>
<evidence type="ECO:0000259" key="7">
    <source>
        <dbReference type="Pfam" id="PF14322"/>
    </source>
</evidence>
<evidence type="ECO:0008006" key="10">
    <source>
        <dbReference type="Google" id="ProtNLM"/>
    </source>
</evidence>
<keyword evidence="5" id="KW-0998">Cell outer membrane</keyword>
<comment type="caution">
    <text evidence="8">The sequence shown here is derived from an EMBL/GenBank/DDBJ whole genome shotgun (WGS) entry which is preliminary data.</text>
</comment>
<keyword evidence="3" id="KW-0732">Signal</keyword>
<dbReference type="Pfam" id="PF07980">
    <property type="entry name" value="SusD_RagB"/>
    <property type="match status" value="1"/>
</dbReference>
<feature type="domain" description="RagB/SusD" evidence="6">
    <location>
        <begin position="335"/>
        <end position="503"/>
    </location>
</feature>
<keyword evidence="4" id="KW-0472">Membrane</keyword>
<proteinExistence type="inferred from homology"/>
<gene>
    <name evidence="8" type="ORF">HDF22_005280</name>
</gene>
<dbReference type="RefSeq" id="WP_221276173.1">
    <property type="nucleotide sequence ID" value="NZ_JACHCA010000020.1"/>
</dbReference>
<feature type="domain" description="SusD-like N-terminal" evidence="7">
    <location>
        <begin position="104"/>
        <end position="227"/>
    </location>
</feature>
<name>A0A841JIY6_9SPHI</name>
<dbReference type="EMBL" id="JACHCA010000020">
    <property type="protein sequence ID" value="MBB6131129.1"/>
    <property type="molecule type" value="Genomic_DNA"/>
</dbReference>
<dbReference type="Gene3D" id="1.25.40.390">
    <property type="match status" value="1"/>
</dbReference>
<comment type="subcellular location">
    <subcellularLocation>
        <location evidence="1">Cell outer membrane</location>
    </subcellularLocation>
</comment>
<dbReference type="CDD" id="cd08977">
    <property type="entry name" value="SusD"/>
    <property type="match status" value="1"/>
</dbReference>
<reference evidence="8 9" key="1">
    <citation type="submission" date="2020-08" db="EMBL/GenBank/DDBJ databases">
        <title>Genomic Encyclopedia of Type Strains, Phase IV (KMG-V): Genome sequencing to study the core and pangenomes of soil and plant-associated prokaryotes.</title>
        <authorList>
            <person name="Whitman W."/>
        </authorList>
    </citation>
    <scope>NUCLEOTIDE SEQUENCE [LARGE SCALE GENOMIC DNA]</scope>
    <source>
        <strain evidence="8 9">MP601</strain>
    </source>
</reference>
<evidence type="ECO:0000259" key="6">
    <source>
        <dbReference type="Pfam" id="PF07980"/>
    </source>
</evidence>
<dbReference type="PROSITE" id="PS51257">
    <property type="entry name" value="PROKAR_LIPOPROTEIN"/>
    <property type="match status" value="1"/>
</dbReference>
<protein>
    <recommendedName>
        <fullName evidence="10">Starch-binding associating with outer membrane</fullName>
    </recommendedName>
</protein>
<dbReference type="GO" id="GO:0009279">
    <property type="term" value="C:cell outer membrane"/>
    <property type="evidence" value="ECO:0007669"/>
    <property type="project" value="UniProtKB-SubCell"/>
</dbReference>